<dbReference type="Pfam" id="PF03466">
    <property type="entry name" value="LysR_substrate"/>
    <property type="match status" value="1"/>
</dbReference>
<dbReference type="GO" id="GO:0006351">
    <property type="term" value="P:DNA-templated transcription"/>
    <property type="evidence" value="ECO:0007669"/>
    <property type="project" value="TreeGrafter"/>
</dbReference>
<dbReference type="InterPro" id="IPR036390">
    <property type="entry name" value="WH_DNA-bd_sf"/>
</dbReference>
<accession>A0A0M6ZPR6</accession>
<dbReference type="PROSITE" id="PS50931">
    <property type="entry name" value="HTH_LYSR"/>
    <property type="match status" value="1"/>
</dbReference>
<dbReference type="Pfam" id="PF00126">
    <property type="entry name" value="HTH_1"/>
    <property type="match status" value="1"/>
</dbReference>
<comment type="similarity">
    <text evidence="1">Belongs to the LysR transcriptional regulatory family.</text>
</comment>
<keyword evidence="3" id="KW-0238">DNA-binding</keyword>
<dbReference type="AlphaFoldDB" id="A0A0M6ZPR6"/>
<evidence type="ECO:0000313" key="8">
    <source>
        <dbReference type="Proteomes" id="UP000053235"/>
    </source>
</evidence>
<evidence type="ECO:0000313" key="7">
    <source>
        <dbReference type="EMBL" id="CTQ64745.1"/>
    </source>
</evidence>
<evidence type="ECO:0000256" key="4">
    <source>
        <dbReference type="ARBA" id="ARBA00023159"/>
    </source>
</evidence>
<protein>
    <submittedName>
        <fullName evidence="7">HTH-type transcriptional activator AmpR</fullName>
    </submittedName>
</protein>
<dbReference type="RefSeq" id="WP_055670364.1">
    <property type="nucleotide sequence ID" value="NZ_CXWD01000002.1"/>
</dbReference>
<dbReference type="Gene3D" id="1.10.10.10">
    <property type="entry name" value="Winged helix-like DNA-binding domain superfamily/Winged helix DNA-binding domain"/>
    <property type="match status" value="1"/>
</dbReference>
<dbReference type="SUPFAM" id="SSF53850">
    <property type="entry name" value="Periplasmic binding protein-like II"/>
    <property type="match status" value="1"/>
</dbReference>
<keyword evidence="2" id="KW-0805">Transcription regulation</keyword>
<dbReference type="FunFam" id="1.10.10.10:FF:000038">
    <property type="entry name" value="Glycine cleavage system transcriptional activator"/>
    <property type="match status" value="1"/>
</dbReference>
<feature type="domain" description="HTH lysR-type" evidence="6">
    <location>
        <begin position="6"/>
        <end position="63"/>
    </location>
</feature>
<dbReference type="SUPFAM" id="SSF46785">
    <property type="entry name" value="Winged helix' DNA-binding domain"/>
    <property type="match status" value="1"/>
</dbReference>
<dbReference type="PRINTS" id="PR00039">
    <property type="entry name" value="HTHLYSR"/>
</dbReference>
<reference evidence="8" key="1">
    <citation type="submission" date="2015-07" db="EMBL/GenBank/DDBJ databases">
        <authorList>
            <person name="Rodrigo-Torres Lidia"/>
            <person name="Arahal R.David."/>
        </authorList>
    </citation>
    <scope>NUCLEOTIDE SEQUENCE [LARGE SCALE GENOMIC DNA]</scope>
    <source>
        <strain evidence="8">CECT 5112</strain>
    </source>
</reference>
<dbReference type="PANTHER" id="PTHR30537:SF70">
    <property type="entry name" value="HTH-TYPE TRANSCRIPTIONAL ACTIVATOR AMPR"/>
    <property type="match status" value="1"/>
</dbReference>
<keyword evidence="5" id="KW-0804">Transcription</keyword>
<name>A0A0M6ZPR6_9HYPH</name>
<evidence type="ECO:0000256" key="1">
    <source>
        <dbReference type="ARBA" id="ARBA00009437"/>
    </source>
</evidence>
<sequence>MNISQLPLNALRAFEASARLGSFTKAGMELRVSQTAVSHQVKSLEAILGVSLFDRLPRGVVLTDEGQTLLPVLSDAFGRMSATLSRFEHGNFQEVLTVGAVSTFAYGWLIDRLSDFSRLFPDVDVRLKTNNNRADFLEDGLDYFIRFGDGAWHSTNALQLINAPLSPVCAPLMAEALKTPSDLKAVPLLRSYRLDEWNRWFDAVNVEPPSIRGWMFDSSVTMAAAAAKGAGVALVPVTMFREELETGRLKQPFPQTVSLGRYWLTWLKSRNETLAMRQFRDWIEGQASAS</sequence>
<dbReference type="Proteomes" id="UP000053235">
    <property type="component" value="Unassembled WGS sequence"/>
</dbReference>
<evidence type="ECO:0000256" key="3">
    <source>
        <dbReference type="ARBA" id="ARBA00023125"/>
    </source>
</evidence>
<dbReference type="STRING" id="388408.LAX5112_00387"/>
<gene>
    <name evidence="7" type="primary">ampR_2</name>
    <name evidence="7" type="ORF">LAX5112_00387</name>
</gene>
<dbReference type="OrthoDB" id="9813056at2"/>
<organism evidence="7 8">
    <name type="scientific">Roseibium alexandrii</name>
    <dbReference type="NCBI Taxonomy" id="388408"/>
    <lineage>
        <taxon>Bacteria</taxon>
        <taxon>Pseudomonadati</taxon>
        <taxon>Pseudomonadota</taxon>
        <taxon>Alphaproteobacteria</taxon>
        <taxon>Hyphomicrobiales</taxon>
        <taxon>Stappiaceae</taxon>
        <taxon>Roseibium</taxon>
    </lineage>
</organism>
<dbReference type="InterPro" id="IPR036388">
    <property type="entry name" value="WH-like_DNA-bd_sf"/>
</dbReference>
<evidence type="ECO:0000259" key="6">
    <source>
        <dbReference type="PROSITE" id="PS50931"/>
    </source>
</evidence>
<dbReference type="InterPro" id="IPR000847">
    <property type="entry name" value="LysR_HTH_N"/>
</dbReference>
<evidence type="ECO:0000256" key="2">
    <source>
        <dbReference type="ARBA" id="ARBA00023015"/>
    </source>
</evidence>
<proteinExistence type="inferred from homology"/>
<dbReference type="PANTHER" id="PTHR30537">
    <property type="entry name" value="HTH-TYPE TRANSCRIPTIONAL REGULATOR"/>
    <property type="match status" value="1"/>
</dbReference>
<dbReference type="Gene3D" id="3.40.190.10">
    <property type="entry name" value="Periplasmic binding protein-like II"/>
    <property type="match status" value="2"/>
</dbReference>
<evidence type="ECO:0000256" key="5">
    <source>
        <dbReference type="ARBA" id="ARBA00023163"/>
    </source>
</evidence>
<dbReference type="GO" id="GO:0043565">
    <property type="term" value="F:sequence-specific DNA binding"/>
    <property type="evidence" value="ECO:0007669"/>
    <property type="project" value="TreeGrafter"/>
</dbReference>
<dbReference type="EMBL" id="CXWD01000002">
    <property type="protein sequence ID" value="CTQ64745.1"/>
    <property type="molecule type" value="Genomic_DNA"/>
</dbReference>
<keyword evidence="8" id="KW-1185">Reference proteome</keyword>
<dbReference type="InterPro" id="IPR058163">
    <property type="entry name" value="LysR-type_TF_proteobact-type"/>
</dbReference>
<keyword evidence="4" id="KW-0010">Activator</keyword>
<dbReference type="GO" id="GO:0003700">
    <property type="term" value="F:DNA-binding transcription factor activity"/>
    <property type="evidence" value="ECO:0007669"/>
    <property type="project" value="InterPro"/>
</dbReference>
<dbReference type="InterPro" id="IPR005119">
    <property type="entry name" value="LysR_subst-bd"/>
</dbReference>